<organism evidence="4 5">
    <name type="scientific">Cyprinus carpio</name>
    <name type="common">Common carp</name>
    <dbReference type="NCBI Taxonomy" id="7962"/>
    <lineage>
        <taxon>Eukaryota</taxon>
        <taxon>Metazoa</taxon>
        <taxon>Chordata</taxon>
        <taxon>Craniata</taxon>
        <taxon>Vertebrata</taxon>
        <taxon>Euteleostomi</taxon>
        <taxon>Actinopterygii</taxon>
        <taxon>Neopterygii</taxon>
        <taxon>Teleostei</taxon>
        <taxon>Ostariophysi</taxon>
        <taxon>Cypriniformes</taxon>
        <taxon>Cyprinidae</taxon>
        <taxon>Cyprininae</taxon>
        <taxon>Cyprinus</taxon>
    </lineage>
</organism>
<dbReference type="GO" id="GO:0000256">
    <property type="term" value="P:allantoin catabolic process"/>
    <property type="evidence" value="ECO:0007669"/>
    <property type="project" value="InterPro"/>
</dbReference>
<accession>A0A8C1MG06</accession>
<dbReference type="NCBIfam" id="TIGR02961">
    <property type="entry name" value="allantoicase"/>
    <property type="match status" value="1"/>
</dbReference>
<comment type="similarity">
    <text evidence="1">Belongs to the allantoicase family.</text>
</comment>
<dbReference type="HAMAP" id="MF_00813">
    <property type="entry name" value="Allantoicase"/>
    <property type="match status" value="1"/>
</dbReference>
<dbReference type="InterPro" id="IPR008979">
    <property type="entry name" value="Galactose-bd-like_sf"/>
</dbReference>
<dbReference type="Pfam" id="PF03561">
    <property type="entry name" value="Allantoicase"/>
    <property type="match status" value="2"/>
</dbReference>
<name>A0A8C1MG06_CYPCA</name>
<dbReference type="SUPFAM" id="SSF49785">
    <property type="entry name" value="Galactose-binding domain-like"/>
    <property type="match status" value="2"/>
</dbReference>
<protein>
    <recommendedName>
        <fullName evidence="2">Allantoate amidinohydrolase</fullName>
    </recommendedName>
</protein>
<evidence type="ECO:0000259" key="3">
    <source>
        <dbReference type="Pfam" id="PF03561"/>
    </source>
</evidence>
<dbReference type="AlphaFoldDB" id="A0A8C1MG06"/>
<dbReference type="InterPro" id="IPR005164">
    <property type="entry name" value="Allantoicase"/>
</dbReference>
<dbReference type="Ensembl" id="ENSCCRT00010085653.1">
    <property type="protein sequence ID" value="ENSCCRP00010077204.1"/>
    <property type="gene ID" value="ENSCCRG00010033680.1"/>
</dbReference>
<reference evidence="4" key="1">
    <citation type="submission" date="2025-08" db="UniProtKB">
        <authorList>
            <consortium name="Ensembl"/>
        </authorList>
    </citation>
    <scope>IDENTIFICATION</scope>
</reference>
<dbReference type="FunFam" id="2.60.120.260:FF:000077">
    <property type="entry name" value="Probable allantoicase"/>
    <property type="match status" value="1"/>
</dbReference>
<dbReference type="PANTHER" id="PTHR12045:SF3">
    <property type="entry name" value="INACTIVE ALLANTOICASE-RELATED"/>
    <property type="match status" value="1"/>
</dbReference>
<feature type="domain" description="Allantoicase" evidence="3">
    <location>
        <begin position="28"/>
        <end position="198"/>
    </location>
</feature>
<reference evidence="4" key="2">
    <citation type="submission" date="2025-09" db="UniProtKB">
        <authorList>
            <consortium name="Ensembl"/>
        </authorList>
    </citation>
    <scope>IDENTIFICATION</scope>
</reference>
<proteinExistence type="inferred from homology"/>
<dbReference type="Proteomes" id="UP000694427">
    <property type="component" value="Unplaced"/>
</dbReference>
<keyword evidence="5" id="KW-1185">Reference proteome</keyword>
<evidence type="ECO:0000256" key="2">
    <source>
        <dbReference type="ARBA" id="ARBA00031078"/>
    </source>
</evidence>
<feature type="domain" description="Allantoicase" evidence="3">
    <location>
        <begin position="221"/>
        <end position="385"/>
    </location>
</feature>
<dbReference type="PANTHER" id="PTHR12045">
    <property type="entry name" value="ALLANTOICASE"/>
    <property type="match status" value="1"/>
</dbReference>
<dbReference type="Gene3D" id="2.60.120.260">
    <property type="entry name" value="Galactose-binding domain-like"/>
    <property type="match status" value="2"/>
</dbReference>
<evidence type="ECO:0000313" key="4">
    <source>
        <dbReference type="Ensembl" id="ENSCCRP00010077204.1"/>
    </source>
</evidence>
<evidence type="ECO:0000256" key="1">
    <source>
        <dbReference type="ARBA" id="ARBA00009242"/>
    </source>
</evidence>
<dbReference type="GO" id="GO:0004037">
    <property type="term" value="F:allantoicase activity"/>
    <property type="evidence" value="ECO:0007669"/>
    <property type="project" value="InterPro"/>
</dbReference>
<sequence>MASRPVQKETSSRPHFLQFNNLACETAGGKVIFATDEWFAPARNLLKRDPPEFIASAFTEYGKWMDGWETRRKRIAGHDWCIIQLGVPGIIHGFDVDTSFFTGNYAPYTSIQAACLDQMPSFTLEGDRTGMAASPSQFEAVAQLNTDSWEELVPMIKLNPGYSESCHNYLNVTYPHRVTHIRLNIYPDGGIARLKVYGIGKTDWSTVSSQDLVDLVALVNGGVCVGYSDAHFGHPRNMIGLGRADNMGDGWETARRLDRPKVLKVNEKGILQVRGCEWAILRLGHPGIISKIEVDTNHFKGNFPDSCKIEACSLTPDEENNFIHNQWRSDKPPKWRILLSPQKLKAHHRHLFSGESVVQCGPVTHVRLVIAPDGGVSRLRLWGRPVSNYLTHPQQISKLLRQRSIAGQIVSAWWRKILLESCAIKSGLLCSYNAPAI</sequence>
<dbReference type="FunFam" id="2.60.120.260:FF:000085">
    <property type="entry name" value="probable allantoicase"/>
    <property type="match status" value="1"/>
</dbReference>
<dbReference type="InterPro" id="IPR015908">
    <property type="entry name" value="Allantoicase_dom"/>
</dbReference>
<evidence type="ECO:0000313" key="5">
    <source>
        <dbReference type="Proteomes" id="UP000694427"/>
    </source>
</evidence>